<dbReference type="VEuPathDB" id="FungiDB:VP01_4198g1"/>
<feature type="region of interest" description="Disordered" evidence="1">
    <location>
        <begin position="1"/>
        <end position="73"/>
    </location>
</feature>
<keyword evidence="3" id="KW-1185">Reference proteome</keyword>
<organism evidence="2 3">
    <name type="scientific">Puccinia sorghi</name>
    <dbReference type="NCBI Taxonomy" id="27349"/>
    <lineage>
        <taxon>Eukaryota</taxon>
        <taxon>Fungi</taxon>
        <taxon>Dikarya</taxon>
        <taxon>Basidiomycota</taxon>
        <taxon>Pucciniomycotina</taxon>
        <taxon>Pucciniomycetes</taxon>
        <taxon>Pucciniales</taxon>
        <taxon>Pucciniaceae</taxon>
        <taxon>Puccinia</taxon>
    </lineage>
</organism>
<name>A0A0L6UQS2_9BASI</name>
<protein>
    <submittedName>
        <fullName evidence="2">Uncharacterized protein</fullName>
    </submittedName>
</protein>
<evidence type="ECO:0000256" key="1">
    <source>
        <dbReference type="SAM" id="MobiDB-lite"/>
    </source>
</evidence>
<sequence>MTNATIDKTVTASKNSQVPNANSNPPDTLYSITGETSGNLLPEPANQPDPSNQAEPLWPPTSQPPNASHSSIPTNTNLTIMLNLDAQIEIMAMQQNEKKTKANWQKYQGYWESLSSHIKFQAELMKNISPPSNMTSTSSSHPTNTIILFALLMISSASANDFLGPTTSYQWVCPDVINFPALCSHAEKEKEKAPPHDPPSTTISHWAEVVAASVELMADNLYMPLPPEAIDVSDQLVQGVQILKHLDSLKNSSSNFDTKYNNPAPNQEFFERHHSVDVLHNVELL</sequence>
<dbReference type="OrthoDB" id="10645112at2759"/>
<accession>A0A0L6UQS2</accession>
<proteinExistence type="predicted"/>
<dbReference type="Proteomes" id="UP000037035">
    <property type="component" value="Unassembled WGS sequence"/>
</dbReference>
<gene>
    <name evidence="2" type="ORF">VP01_4198g1</name>
</gene>
<evidence type="ECO:0000313" key="3">
    <source>
        <dbReference type="Proteomes" id="UP000037035"/>
    </source>
</evidence>
<evidence type="ECO:0000313" key="2">
    <source>
        <dbReference type="EMBL" id="KNZ50878.1"/>
    </source>
</evidence>
<feature type="compositionally biased region" description="Polar residues" evidence="1">
    <location>
        <begin position="64"/>
        <end position="73"/>
    </location>
</feature>
<comment type="caution">
    <text evidence="2">The sequence shown here is derived from an EMBL/GenBank/DDBJ whole genome shotgun (WGS) entry which is preliminary data.</text>
</comment>
<dbReference type="EMBL" id="LAVV01009277">
    <property type="protein sequence ID" value="KNZ50878.1"/>
    <property type="molecule type" value="Genomic_DNA"/>
</dbReference>
<reference evidence="2 3" key="1">
    <citation type="submission" date="2015-08" db="EMBL/GenBank/DDBJ databases">
        <title>Next Generation Sequencing and Analysis of the Genome of Puccinia sorghi L Schw, the Causal Agent of Maize Common Rust.</title>
        <authorList>
            <person name="Rochi L."/>
            <person name="Burguener G."/>
            <person name="Darino M."/>
            <person name="Turjanski A."/>
            <person name="Kreff E."/>
            <person name="Dieguez M.J."/>
            <person name="Sacco F."/>
        </authorList>
    </citation>
    <scope>NUCLEOTIDE SEQUENCE [LARGE SCALE GENOMIC DNA]</scope>
    <source>
        <strain evidence="2 3">RO10H11247</strain>
    </source>
</reference>
<dbReference type="AlphaFoldDB" id="A0A0L6UQS2"/>
<feature type="compositionally biased region" description="Polar residues" evidence="1">
    <location>
        <begin position="1"/>
        <end position="39"/>
    </location>
</feature>